<protein>
    <recommendedName>
        <fullName evidence="2">PB1-like domain-containing protein</fullName>
    </recommendedName>
</protein>
<proteinExistence type="predicted"/>
<sequence length="274" mass="31142">MKKISPETLLCPNRGRRFVLNSEKTSGRLPSHHLEATGFNAVIPNSEKTFEVVASDQYKNVKEERARNSEQSSNTAVSSSTVQRSLPLVGRDQRNGTIHITLCINHRGQFERGLCGKVSYVGGEVTEIERVNVDTLNGFFVSDLLKDIGCTFVTNFFWLVPGKELDDGLSDLRVDMDIVRMYETTVKNSNRINVYTEHPVDEPMLVEEKNMTPSKMRVKRCARRVPTPKKSPKRRLIVVEDEDDAKIVRNVQVGMEDRKRSEAQSREEAHEAHK</sequence>
<feature type="compositionally biased region" description="Polar residues" evidence="1">
    <location>
        <begin position="69"/>
        <end position="84"/>
    </location>
</feature>
<reference evidence="3 4" key="1">
    <citation type="submission" date="2019-01" db="EMBL/GenBank/DDBJ databases">
        <title>Sequencing of cultivated peanut Arachis hypogaea provides insights into genome evolution and oil improvement.</title>
        <authorList>
            <person name="Chen X."/>
        </authorList>
    </citation>
    <scope>NUCLEOTIDE SEQUENCE [LARGE SCALE GENOMIC DNA]</scope>
    <source>
        <strain evidence="4">cv. Fuhuasheng</strain>
        <tissue evidence="3">Leaves</tissue>
    </source>
</reference>
<feature type="compositionally biased region" description="Basic and acidic residues" evidence="1">
    <location>
        <begin position="255"/>
        <end position="274"/>
    </location>
</feature>
<dbReference type="Proteomes" id="UP000289738">
    <property type="component" value="Chromosome A08"/>
</dbReference>
<keyword evidence="4" id="KW-1185">Reference proteome</keyword>
<name>A0A445C1P2_ARAHY</name>
<comment type="caution">
    <text evidence="3">The sequence shown here is derived from an EMBL/GenBank/DDBJ whole genome shotgun (WGS) entry which is preliminary data.</text>
</comment>
<dbReference type="Pfam" id="PF26130">
    <property type="entry name" value="PB1-like"/>
    <property type="match status" value="1"/>
</dbReference>
<organism evidence="3 4">
    <name type="scientific">Arachis hypogaea</name>
    <name type="common">Peanut</name>
    <dbReference type="NCBI Taxonomy" id="3818"/>
    <lineage>
        <taxon>Eukaryota</taxon>
        <taxon>Viridiplantae</taxon>
        <taxon>Streptophyta</taxon>
        <taxon>Embryophyta</taxon>
        <taxon>Tracheophyta</taxon>
        <taxon>Spermatophyta</taxon>
        <taxon>Magnoliopsida</taxon>
        <taxon>eudicotyledons</taxon>
        <taxon>Gunneridae</taxon>
        <taxon>Pentapetalae</taxon>
        <taxon>rosids</taxon>
        <taxon>fabids</taxon>
        <taxon>Fabales</taxon>
        <taxon>Fabaceae</taxon>
        <taxon>Papilionoideae</taxon>
        <taxon>50 kb inversion clade</taxon>
        <taxon>dalbergioids sensu lato</taxon>
        <taxon>Dalbergieae</taxon>
        <taxon>Pterocarpus clade</taxon>
        <taxon>Arachis</taxon>
    </lineage>
</organism>
<evidence type="ECO:0000313" key="4">
    <source>
        <dbReference type="Proteomes" id="UP000289738"/>
    </source>
</evidence>
<dbReference type="InterPro" id="IPR058594">
    <property type="entry name" value="PB1-like_dom_pln"/>
</dbReference>
<evidence type="ECO:0000259" key="2">
    <source>
        <dbReference type="Pfam" id="PF26130"/>
    </source>
</evidence>
<feature type="region of interest" description="Disordered" evidence="1">
    <location>
        <begin position="253"/>
        <end position="274"/>
    </location>
</feature>
<gene>
    <name evidence="3" type="ORF">Ahy_A08g041109</name>
</gene>
<feature type="region of interest" description="Disordered" evidence="1">
    <location>
        <begin position="62"/>
        <end position="84"/>
    </location>
</feature>
<feature type="domain" description="PB1-like" evidence="2">
    <location>
        <begin position="99"/>
        <end position="198"/>
    </location>
</feature>
<dbReference type="EMBL" id="SDMP01000008">
    <property type="protein sequence ID" value="RYR44834.1"/>
    <property type="molecule type" value="Genomic_DNA"/>
</dbReference>
<evidence type="ECO:0000256" key="1">
    <source>
        <dbReference type="SAM" id="MobiDB-lite"/>
    </source>
</evidence>
<dbReference type="AlphaFoldDB" id="A0A445C1P2"/>
<evidence type="ECO:0000313" key="3">
    <source>
        <dbReference type="EMBL" id="RYR44834.1"/>
    </source>
</evidence>
<accession>A0A445C1P2</accession>